<protein>
    <submittedName>
        <fullName evidence="2">Uncharacterized protein</fullName>
    </submittedName>
</protein>
<sequence>MVYDCNALERRSPNKLSLRNENNHISLGDLINYIFVLQQNSDRNSNTQVTLLLFFVVPADTTELHRLPATSPWWRSLSGLLVNSV</sequence>
<organism evidence="1 2">
    <name type="scientific">Trichobilharzia regenti</name>
    <name type="common">Nasal bird schistosome</name>
    <dbReference type="NCBI Taxonomy" id="157069"/>
    <lineage>
        <taxon>Eukaryota</taxon>
        <taxon>Metazoa</taxon>
        <taxon>Spiralia</taxon>
        <taxon>Lophotrochozoa</taxon>
        <taxon>Platyhelminthes</taxon>
        <taxon>Trematoda</taxon>
        <taxon>Digenea</taxon>
        <taxon>Strigeidida</taxon>
        <taxon>Schistosomatoidea</taxon>
        <taxon>Schistosomatidae</taxon>
        <taxon>Trichobilharzia</taxon>
    </lineage>
</organism>
<evidence type="ECO:0000313" key="1">
    <source>
        <dbReference type="Proteomes" id="UP000050795"/>
    </source>
</evidence>
<dbReference type="AlphaFoldDB" id="A0AA85KCV7"/>
<accession>A0AA85KCV7</accession>
<keyword evidence="1" id="KW-1185">Reference proteome</keyword>
<dbReference type="WBParaSite" id="TREG1_9370.1">
    <property type="protein sequence ID" value="TREG1_9370.1"/>
    <property type="gene ID" value="TREG1_9370"/>
</dbReference>
<reference evidence="1" key="1">
    <citation type="submission" date="2022-06" db="EMBL/GenBank/DDBJ databases">
        <authorList>
            <person name="Berger JAMES D."/>
            <person name="Berger JAMES D."/>
        </authorList>
    </citation>
    <scope>NUCLEOTIDE SEQUENCE [LARGE SCALE GENOMIC DNA]</scope>
</reference>
<dbReference type="Proteomes" id="UP000050795">
    <property type="component" value="Unassembled WGS sequence"/>
</dbReference>
<evidence type="ECO:0000313" key="2">
    <source>
        <dbReference type="WBParaSite" id="TREG1_9370.1"/>
    </source>
</evidence>
<name>A0AA85KCV7_TRIRE</name>
<reference evidence="2" key="2">
    <citation type="submission" date="2023-11" db="UniProtKB">
        <authorList>
            <consortium name="WormBaseParasite"/>
        </authorList>
    </citation>
    <scope>IDENTIFICATION</scope>
</reference>
<proteinExistence type="predicted"/>